<dbReference type="EMBL" id="JBAWKS010000002">
    <property type="protein sequence ID" value="MEI4551216.1"/>
    <property type="molecule type" value="Genomic_DNA"/>
</dbReference>
<dbReference type="PANTHER" id="PTHR34387:SF2">
    <property type="entry name" value="SLR1258 PROTEIN"/>
    <property type="match status" value="1"/>
</dbReference>
<name>A0ABU8EYD2_9GAMM</name>
<gene>
    <name evidence="2" type="ORF">WAE96_16200</name>
</gene>
<evidence type="ECO:0000313" key="3">
    <source>
        <dbReference type="Proteomes" id="UP001382455"/>
    </source>
</evidence>
<evidence type="ECO:0000313" key="2">
    <source>
        <dbReference type="EMBL" id="MEI4551216.1"/>
    </source>
</evidence>
<dbReference type="PANTHER" id="PTHR34387">
    <property type="entry name" value="SLR1258 PROTEIN"/>
    <property type="match status" value="1"/>
</dbReference>
<comment type="caution">
    <text evidence="2">The sequence shown here is derived from an EMBL/GenBank/DDBJ whole genome shotgun (WGS) entry which is preliminary data.</text>
</comment>
<sequence length="242" mass="26646">MKPLFYLSLLALSSLASANSHLPNHRHIAITGYGETTVKPDIAVLHFSVEHTDKKSAEAKAEVDKRFNTLLKGLKKYNISGKDIVASRIAVSPRYEYSQQERKQLHVGYSASRSIQVTVNDLTMLSDVMDLALSVEVNQIQRVEMASSKEEQLQQKAVELAIENAKTNGAALANSFGAALGKVYSINAQNYDQIKHYGTMEKMGNARMMSADMGSVSPGTYLQDDLTFKATINVVFDLKGKN</sequence>
<dbReference type="Pfam" id="PF04402">
    <property type="entry name" value="SIMPL"/>
    <property type="match status" value="1"/>
</dbReference>
<feature type="signal peptide" evidence="1">
    <location>
        <begin position="1"/>
        <end position="18"/>
    </location>
</feature>
<feature type="chain" id="PRO_5046316747" evidence="1">
    <location>
        <begin position="19"/>
        <end position="242"/>
    </location>
</feature>
<dbReference type="Proteomes" id="UP001382455">
    <property type="component" value="Unassembled WGS sequence"/>
</dbReference>
<keyword evidence="3" id="KW-1185">Reference proteome</keyword>
<protein>
    <submittedName>
        <fullName evidence="2">SIMPL domain-containing protein</fullName>
    </submittedName>
</protein>
<dbReference type="RefSeq" id="WP_336436229.1">
    <property type="nucleotide sequence ID" value="NZ_JBAWKS010000002.1"/>
</dbReference>
<proteinExistence type="predicted"/>
<evidence type="ECO:0000256" key="1">
    <source>
        <dbReference type="SAM" id="SignalP"/>
    </source>
</evidence>
<keyword evidence="1" id="KW-0732">Signal</keyword>
<dbReference type="Gene3D" id="3.30.70.2970">
    <property type="entry name" value="Protein of unknown function (DUF541), domain 2"/>
    <property type="match status" value="1"/>
</dbReference>
<dbReference type="InterPro" id="IPR052022">
    <property type="entry name" value="26kDa_periplasmic_antigen"/>
</dbReference>
<dbReference type="InterPro" id="IPR007497">
    <property type="entry name" value="SIMPL/DUF541"/>
</dbReference>
<organism evidence="2 3">
    <name type="scientific">Pseudoalteromonas spongiae</name>
    <dbReference type="NCBI Taxonomy" id="298657"/>
    <lineage>
        <taxon>Bacteria</taxon>
        <taxon>Pseudomonadati</taxon>
        <taxon>Pseudomonadota</taxon>
        <taxon>Gammaproteobacteria</taxon>
        <taxon>Alteromonadales</taxon>
        <taxon>Pseudoalteromonadaceae</taxon>
        <taxon>Pseudoalteromonas</taxon>
    </lineage>
</organism>
<accession>A0ABU8EYD2</accession>
<reference evidence="2 3" key="1">
    <citation type="submission" date="2023-12" db="EMBL/GenBank/DDBJ databases">
        <title>Friends and Foes: Symbiotic and Algicidal bacterial influence on Karenia brevis blooms.</title>
        <authorList>
            <person name="Fei C."/>
            <person name="Mohamed A.R."/>
            <person name="Booker A."/>
            <person name="Arshad M."/>
            <person name="Klass S."/>
            <person name="Ahn S."/>
            <person name="Gilbert P.M."/>
            <person name="Heil C.A."/>
            <person name="Martinez J.M."/>
            <person name="Amin S.A."/>
        </authorList>
    </citation>
    <scope>NUCLEOTIDE SEQUENCE [LARGE SCALE GENOMIC DNA]</scope>
    <source>
        <strain evidence="2 3">CE15</strain>
    </source>
</reference>
<dbReference type="Gene3D" id="3.30.110.170">
    <property type="entry name" value="Protein of unknown function (DUF541), domain 1"/>
    <property type="match status" value="1"/>
</dbReference>